<gene>
    <name evidence="3" type="ORF">OTI717_LOCUS29681</name>
    <name evidence="2" type="ORF">RFH988_LOCUS19101</name>
</gene>
<evidence type="ECO:0000313" key="3">
    <source>
        <dbReference type="EMBL" id="CAF4013382.1"/>
    </source>
</evidence>
<proteinExistence type="predicted"/>
<organism evidence="3 4">
    <name type="scientific">Rotaria sordida</name>
    <dbReference type="NCBI Taxonomy" id="392033"/>
    <lineage>
        <taxon>Eukaryota</taxon>
        <taxon>Metazoa</taxon>
        <taxon>Spiralia</taxon>
        <taxon>Gnathifera</taxon>
        <taxon>Rotifera</taxon>
        <taxon>Eurotatoria</taxon>
        <taxon>Bdelloidea</taxon>
        <taxon>Philodinida</taxon>
        <taxon>Philodinidae</taxon>
        <taxon>Rotaria</taxon>
    </lineage>
</organism>
<dbReference type="AlphaFoldDB" id="A0A819PN09"/>
<dbReference type="OrthoDB" id="10049867at2759"/>
<dbReference type="EMBL" id="CAJNOO010001104">
    <property type="protein sequence ID" value="CAF1096865.1"/>
    <property type="molecule type" value="Genomic_DNA"/>
</dbReference>
<feature type="region of interest" description="Disordered" evidence="1">
    <location>
        <begin position="114"/>
        <end position="157"/>
    </location>
</feature>
<dbReference type="Proteomes" id="UP000663882">
    <property type="component" value="Unassembled WGS sequence"/>
</dbReference>
<evidence type="ECO:0000256" key="1">
    <source>
        <dbReference type="SAM" id="MobiDB-lite"/>
    </source>
</evidence>
<feature type="compositionally biased region" description="Polar residues" evidence="1">
    <location>
        <begin position="120"/>
        <end position="157"/>
    </location>
</feature>
<dbReference type="Proteomes" id="UP000663823">
    <property type="component" value="Unassembled WGS sequence"/>
</dbReference>
<accession>A0A819PN09</accession>
<evidence type="ECO:0000313" key="4">
    <source>
        <dbReference type="Proteomes" id="UP000663823"/>
    </source>
</evidence>
<protein>
    <submittedName>
        <fullName evidence="3">Uncharacterized protein</fullName>
    </submittedName>
</protein>
<name>A0A819PN09_9BILA</name>
<sequence>MPFEILSVDTSVLPTDVLSLYDDSFYRLVEIIAGPAEANLLESQGIRSVYSFLNTEDVFHVLSIQCSALNNIKKSICLEADDNTFTVKPGCRSNIRYLYQLLSQKHEEHLKKITHKSKGNKQSQLPQNNDTTTNLSQDPSETAPTSAAHQQYTGTLG</sequence>
<comment type="caution">
    <text evidence="3">The sequence shown here is derived from an EMBL/GenBank/DDBJ whole genome shotgun (WGS) entry which is preliminary data.</text>
</comment>
<evidence type="ECO:0000313" key="2">
    <source>
        <dbReference type="EMBL" id="CAF1096865.1"/>
    </source>
</evidence>
<dbReference type="EMBL" id="CAJOAX010007592">
    <property type="protein sequence ID" value="CAF4013382.1"/>
    <property type="molecule type" value="Genomic_DNA"/>
</dbReference>
<reference evidence="3" key="1">
    <citation type="submission" date="2021-02" db="EMBL/GenBank/DDBJ databases">
        <authorList>
            <person name="Nowell W R."/>
        </authorList>
    </citation>
    <scope>NUCLEOTIDE SEQUENCE</scope>
</reference>